<dbReference type="AlphaFoldDB" id="A0A8S1QXU9"/>
<proteinExistence type="predicted"/>
<accession>A0A8S1QXU9</accession>
<dbReference type="OrthoDB" id="317431at2759"/>
<organism evidence="1 2">
    <name type="scientific">Paramecium sonneborni</name>
    <dbReference type="NCBI Taxonomy" id="65129"/>
    <lineage>
        <taxon>Eukaryota</taxon>
        <taxon>Sar</taxon>
        <taxon>Alveolata</taxon>
        <taxon>Ciliophora</taxon>
        <taxon>Intramacronucleata</taxon>
        <taxon>Oligohymenophorea</taxon>
        <taxon>Peniculida</taxon>
        <taxon>Parameciidae</taxon>
        <taxon>Paramecium</taxon>
    </lineage>
</organism>
<dbReference type="EMBL" id="CAJJDN010000122">
    <property type="protein sequence ID" value="CAD8119804.1"/>
    <property type="molecule type" value="Genomic_DNA"/>
</dbReference>
<sequence length="369" mass="43689">MPQFQKNQFKEKHWLGHEVFKPKIITQLINTAEKICNPPHVIKQEIELIQKLNLSPKINKVQSYLTMEIKNKRQQVSEDNQNYLNLNRWKSNQPIETGIKKNNDNEKQNLQTESTLSSISTNTEQIIKDSEKETTIIFDNSNTNDIQSEDNQHNIDDPEPMPEKIPEDIPLCLLIGQAGNGKTFLMNKIFNTNQEMKLFEPQILWSKQIKYYFVDTSSFDFDSDYDQREEQIDDYKKLFKRFPNRIRSILVVINFERTDLMKKKALVILKYFNNLKKLISLAITNFHLSQNIESDKKHLKDNFKFLEAKDIIFVGKNTDQKEILKSLKQNSLQSLERSYIFDLRDSLFEDEDEVEQLQILSELEKRFNK</sequence>
<protein>
    <submittedName>
        <fullName evidence="1">Uncharacterized protein</fullName>
    </submittedName>
</protein>
<name>A0A8S1QXU9_9CILI</name>
<reference evidence="1" key="1">
    <citation type="submission" date="2021-01" db="EMBL/GenBank/DDBJ databases">
        <authorList>
            <consortium name="Genoscope - CEA"/>
            <person name="William W."/>
        </authorList>
    </citation>
    <scope>NUCLEOTIDE SEQUENCE</scope>
</reference>
<evidence type="ECO:0000313" key="1">
    <source>
        <dbReference type="EMBL" id="CAD8119804.1"/>
    </source>
</evidence>
<comment type="caution">
    <text evidence="1">The sequence shown here is derived from an EMBL/GenBank/DDBJ whole genome shotgun (WGS) entry which is preliminary data.</text>
</comment>
<keyword evidence="2" id="KW-1185">Reference proteome</keyword>
<gene>
    <name evidence="1" type="ORF">PSON_ATCC_30995.1.T1220210</name>
</gene>
<dbReference type="Proteomes" id="UP000692954">
    <property type="component" value="Unassembled WGS sequence"/>
</dbReference>
<evidence type="ECO:0000313" key="2">
    <source>
        <dbReference type="Proteomes" id="UP000692954"/>
    </source>
</evidence>